<feature type="transmembrane region" description="Helical" evidence="9">
    <location>
        <begin position="226"/>
        <end position="246"/>
    </location>
</feature>
<keyword evidence="5 9" id="KW-0812">Transmembrane</keyword>
<feature type="transmembrane region" description="Helical" evidence="9">
    <location>
        <begin position="367"/>
        <end position="390"/>
    </location>
</feature>
<dbReference type="GO" id="GO:0005886">
    <property type="term" value="C:plasma membrane"/>
    <property type="evidence" value="ECO:0007669"/>
    <property type="project" value="UniProtKB-SubCell"/>
</dbReference>
<dbReference type="EMBL" id="JAUPEV010000015">
    <property type="protein sequence ID" value="MDO7253840.1"/>
    <property type="molecule type" value="Genomic_DNA"/>
</dbReference>
<feature type="transmembrane region" description="Helical" evidence="9">
    <location>
        <begin position="79"/>
        <end position="96"/>
    </location>
</feature>
<evidence type="ECO:0000256" key="8">
    <source>
        <dbReference type="ARBA" id="ARBA00035655"/>
    </source>
</evidence>
<evidence type="ECO:0000256" key="9">
    <source>
        <dbReference type="SAM" id="Phobius"/>
    </source>
</evidence>
<dbReference type="PANTHER" id="PTHR30574:SF1">
    <property type="entry name" value="SULPHUR TRANSPORT DOMAIN-CONTAINING PROTEIN"/>
    <property type="match status" value="1"/>
</dbReference>
<comment type="similarity">
    <text evidence="8">Belongs to the TsuA/YedE (TC 9.B.102) family.</text>
</comment>
<dbReference type="AlphaFoldDB" id="A0AA90PUE6"/>
<evidence type="ECO:0000256" key="7">
    <source>
        <dbReference type="ARBA" id="ARBA00023136"/>
    </source>
</evidence>
<gene>
    <name evidence="11" type="primary">yedE</name>
    <name evidence="10" type="ORF">Q5I04_07975</name>
    <name evidence="11" type="ORF">Q5I06_08080</name>
</gene>
<feature type="transmembrane region" description="Helical" evidence="9">
    <location>
        <begin position="193"/>
        <end position="214"/>
    </location>
</feature>
<keyword evidence="4" id="KW-0997">Cell inner membrane</keyword>
<evidence type="ECO:0000256" key="4">
    <source>
        <dbReference type="ARBA" id="ARBA00022519"/>
    </source>
</evidence>
<evidence type="ECO:0000313" key="10">
    <source>
        <dbReference type="EMBL" id="MDO7253840.1"/>
    </source>
</evidence>
<evidence type="ECO:0000256" key="2">
    <source>
        <dbReference type="ARBA" id="ARBA00022448"/>
    </source>
</evidence>
<keyword evidence="2" id="KW-0813">Transport</keyword>
<dbReference type="InterPro" id="IPR007272">
    <property type="entry name" value="Sulf_transp_TsuA/YedE"/>
</dbReference>
<dbReference type="RefSeq" id="WP_305517677.1">
    <property type="nucleotide sequence ID" value="NZ_JAUPEV010000015.1"/>
</dbReference>
<protein>
    <submittedName>
        <fullName evidence="11">Selenium metabolism membrane protein YedE/FdhT</fullName>
    </submittedName>
</protein>
<evidence type="ECO:0000313" key="12">
    <source>
        <dbReference type="Proteomes" id="UP001177258"/>
    </source>
</evidence>
<feature type="transmembrane region" description="Helical" evidence="9">
    <location>
        <begin position="108"/>
        <end position="127"/>
    </location>
</feature>
<accession>A0AA90PUE6</accession>
<keyword evidence="6 9" id="KW-1133">Transmembrane helix</keyword>
<evidence type="ECO:0000256" key="5">
    <source>
        <dbReference type="ARBA" id="ARBA00022692"/>
    </source>
</evidence>
<dbReference type="Pfam" id="PF04143">
    <property type="entry name" value="Sulf_transp"/>
    <property type="match status" value="2"/>
</dbReference>
<dbReference type="Proteomes" id="UP001240777">
    <property type="component" value="Unassembled WGS sequence"/>
</dbReference>
<feature type="transmembrane region" description="Helical" evidence="9">
    <location>
        <begin position="327"/>
        <end position="347"/>
    </location>
</feature>
<evidence type="ECO:0000313" key="13">
    <source>
        <dbReference type="Proteomes" id="UP001240777"/>
    </source>
</evidence>
<comment type="caution">
    <text evidence="11">The sequence shown here is derived from an EMBL/GenBank/DDBJ whole genome shotgun (WGS) entry which is preliminary data.</text>
</comment>
<evidence type="ECO:0000256" key="1">
    <source>
        <dbReference type="ARBA" id="ARBA00004429"/>
    </source>
</evidence>
<evidence type="ECO:0000256" key="3">
    <source>
        <dbReference type="ARBA" id="ARBA00022475"/>
    </source>
</evidence>
<feature type="transmembrane region" description="Helical" evidence="9">
    <location>
        <begin position="297"/>
        <end position="320"/>
    </location>
</feature>
<reference evidence="10 12" key="3">
    <citation type="journal article" date="2024" name="Syst. Appl. Microbiol.">
        <title>Helicobacter cappadocius sp. nov., from lizards: The first psychrotrophic Helicobacter species.</title>
        <authorList>
            <person name="Aydin F."/>
            <person name="Tarhane S."/>
            <person name="Karakaya E."/>
            <person name="Abay S."/>
            <person name="Kayman T."/>
            <person name="Guran O."/>
            <person name="Bozkurt E."/>
            <person name="Uzum N."/>
            <person name="Avci A."/>
            <person name="Olgun K."/>
            <person name="Jablonski D."/>
            <person name="Guran C."/>
            <person name="Burcin Saticioglu I."/>
        </authorList>
    </citation>
    <scope>NUCLEOTIDE SEQUENCE [LARGE SCALE GENOMIC DNA]</scope>
    <source>
        <strain evidence="10">Faydin-H75</strain>
        <strain evidence="12">faydin-H76</strain>
    </source>
</reference>
<dbReference type="Proteomes" id="UP001177258">
    <property type="component" value="Unassembled WGS sequence"/>
</dbReference>
<dbReference type="EMBL" id="JAUYZK010000014">
    <property type="protein sequence ID" value="MDP2539729.1"/>
    <property type="molecule type" value="Genomic_DNA"/>
</dbReference>
<evidence type="ECO:0000256" key="6">
    <source>
        <dbReference type="ARBA" id="ARBA00022989"/>
    </source>
</evidence>
<proteinExistence type="inferred from homology"/>
<feature type="transmembrane region" description="Helical" evidence="9">
    <location>
        <begin position="139"/>
        <end position="159"/>
    </location>
</feature>
<keyword evidence="3" id="KW-1003">Cell membrane</keyword>
<sequence length="409" mass="45435">MEYFRQTYLVKFWNPLPAVIALGILSTYYFGLSGSLWAVTGEFTRWGGHILQFFGVDISRFGYYKIQNMSGTPLTRNDGIMVIGMFLGCLIASLWANNFKLRFPTSPIRIAQALIGGIISGFGARLAMGCNLANFFTGIPYFSLHTWVFTICMIVGVYFGTKVVKLPCFLPKATPFKVDSQKSIVSNKKRGKILFTLGCIVFLLSLAWMIYLTYTSPIPKNKTMPILGMALGFGISFGFIVARAQICFTSAFRDLFIMGRSQMAKAVIAGMAVSSIGVFSYVMLGTELKLSWMGPNIILGGLLFGFGIVLAGGCECGWMYRAVEGQVHYWIVGVGNIIGTMLLAFSWDYYGEALATSWPKINLLEVFGNHGGLIVNYVLLFLSFLVILWLQKRFFAIKARNSQRIDNAK</sequence>
<dbReference type="InterPro" id="IPR047732">
    <property type="entry name" value="YedE-like"/>
</dbReference>
<feature type="transmembrane region" description="Helical" evidence="9">
    <location>
        <begin position="266"/>
        <end position="285"/>
    </location>
</feature>
<keyword evidence="13" id="KW-1185">Reference proteome</keyword>
<evidence type="ECO:0000313" key="11">
    <source>
        <dbReference type="EMBL" id="MDP2539729.1"/>
    </source>
</evidence>
<feature type="transmembrane region" description="Helical" evidence="9">
    <location>
        <begin position="12"/>
        <end position="31"/>
    </location>
</feature>
<reference evidence="10" key="2">
    <citation type="submission" date="2023-07" db="EMBL/GenBank/DDBJ databases">
        <authorList>
            <person name="Aydin F."/>
            <person name="Tarhane S."/>
            <person name="Saticioglu I.B."/>
            <person name="Karakaya E."/>
            <person name="Abay S."/>
            <person name="Guran O."/>
            <person name="Bozkurt E."/>
            <person name="Uzum N."/>
            <person name="Olgun K."/>
            <person name="Jablonski D."/>
        </authorList>
    </citation>
    <scope>NUCLEOTIDE SEQUENCE</scope>
    <source>
        <strain evidence="10">Faydin-H75</strain>
    </source>
</reference>
<organism evidence="11 12">
    <name type="scientific">Helicobacter cappadocius</name>
    <dbReference type="NCBI Taxonomy" id="3063998"/>
    <lineage>
        <taxon>Bacteria</taxon>
        <taxon>Pseudomonadati</taxon>
        <taxon>Campylobacterota</taxon>
        <taxon>Epsilonproteobacteria</taxon>
        <taxon>Campylobacterales</taxon>
        <taxon>Helicobacteraceae</taxon>
        <taxon>Helicobacter</taxon>
    </lineage>
</organism>
<keyword evidence="7 9" id="KW-0472">Membrane</keyword>
<dbReference type="PANTHER" id="PTHR30574">
    <property type="entry name" value="INNER MEMBRANE PROTEIN YEDE"/>
    <property type="match status" value="1"/>
</dbReference>
<comment type="subcellular location">
    <subcellularLocation>
        <location evidence="1">Cell inner membrane</location>
        <topology evidence="1">Multi-pass membrane protein</topology>
    </subcellularLocation>
</comment>
<dbReference type="NCBIfam" id="NF033796">
    <property type="entry name" value="selen_YedE_FdhT"/>
    <property type="match status" value="1"/>
</dbReference>
<reference evidence="11 13" key="1">
    <citation type="submission" date="2023-07" db="EMBL/GenBank/DDBJ databases">
        <title>Unpublished Manusciprt.</title>
        <authorList>
            <person name="Aydin F."/>
            <person name="Tarhane S."/>
            <person name="Saticioglu I.B."/>
            <person name="Karakaya E."/>
            <person name="Abay S."/>
            <person name="Guran O."/>
            <person name="Bozkurt E."/>
            <person name="Uzum N."/>
            <person name="Olgun K."/>
            <person name="Jablonski D."/>
        </authorList>
    </citation>
    <scope>NUCLEOTIDE SEQUENCE</scope>
    <source>
        <strain evidence="13">faydin-H75</strain>
        <strain evidence="11">Faydin-H76</strain>
    </source>
</reference>
<name>A0AA90PUE6_9HELI</name>